<evidence type="ECO:0000313" key="3">
    <source>
        <dbReference type="Proteomes" id="UP000290408"/>
    </source>
</evidence>
<dbReference type="InterPro" id="IPR051531">
    <property type="entry name" value="N-acetyltransferase"/>
</dbReference>
<dbReference type="CDD" id="cd04301">
    <property type="entry name" value="NAT_SF"/>
    <property type="match status" value="1"/>
</dbReference>
<dbReference type="InterPro" id="IPR016181">
    <property type="entry name" value="Acyl_CoA_acyltransferase"/>
</dbReference>
<dbReference type="OrthoDB" id="9132139at2"/>
<keyword evidence="3" id="KW-1185">Reference proteome</keyword>
<dbReference type="PROSITE" id="PS51186">
    <property type="entry name" value="GNAT"/>
    <property type="match status" value="1"/>
</dbReference>
<dbReference type="GO" id="GO:0016747">
    <property type="term" value="F:acyltransferase activity, transferring groups other than amino-acyl groups"/>
    <property type="evidence" value="ECO:0007669"/>
    <property type="project" value="InterPro"/>
</dbReference>
<dbReference type="PANTHER" id="PTHR43792:SF1">
    <property type="entry name" value="N-ACETYLTRANSFERASE DOMAIN-CONTAINING PROTEIN"/>
    <property type="match status" value="1"/>
</dbReference>
<name>A0A4P6MVF0_9MICO</name>
<sequence>MSELSWPRQAGPLSLRRPTPEALNQVLTWRNSPEVTQWLLSTTVDPDAWREDWLTVQDGDVAVLAFVDDDVVGTGSLWVQDAMGQRHTGHDIWSRAQGGMAYTIDPAHRGHGYATHLARALLSIAFDDLGLHRVTAGCFADNTPSWRAMERIGMRREQHGVKDSWHAELGWLDGYTYGILREEWGAVSPDEVTATE</sequence>
<dbReference type="PANTHER" id="PTHR43792">
    <property type="entry name" value="GNAT FAMILY, PUTATIVE (AFU_ORTHOLOGUE AFUA_3G00765)-RELATED-RELATED"/>
    <property type="match status" value="1"/>
</dbReference>
<evidence type="ECO:0000259" key="1">
    <source>
        <dbReference type="PROSITE" id="PS51186"/>
    </source>
</evidence>
<dbReference type="InterPro" id="IPR000182">
    <property type="entry name" value="GNAT_dom"/>
</dbReference>
<dbReference type="KEGG" id="jli:EXU32_17065"/>
<reference evidence="2 3" key="1">
    <citation type="submission" date="2019-02" db="EMBL/GenBank/DDBJ databases">
        <title>Genomic data mining of an Antarctic deep-sea actinobacterium, Janibacterlimosus P3-3-X1.</title>
        <authorList>
            <person name="Liao L."/>
            <person name="Chen B."/>
        </authorList>
    </citation>
    <scope>NUCLEOTIDE SEQUENCE [LARGE SCALE GENOMIC DNA]</scope>
    <source>
        <strain evidence="2 3">P3-3-X1</strain>
    </source>
</reference>
<dbReference type="Pfam" id="PF13302">
    <property type="entry name" value="Acetyltransf_3"/>
    <property type="match status" value="1"/>
</dbReference>
<proteinExistence type="predicted"/>
<dbReference type="EMBL" id="CP036164">
    <property type="protein sequence ID" value="QBF47801.1"/>
    <property type="molecule type" value="Genomic_DNA"/>
</dbReference>
<keyword evidence="2" id="KW-0808">Transferase</keyword>
<dbReference type="Proteomes" id="UP000290408">
    <property type="component" value="Chromosome"/>
</dbReference>
<dbReference type="RefSeq" id="WP_130630973.1">
    <property type="nucleotide sequence ID" value="NZ_CP036164.1"/>
</dbReference>
<dbReference type="AlphaFoldDB" id="A0A4P6MVF0"/>
<gene>
    <name evidence="2" type="ORF">EXU32_17065</name>
</gene>
<dbReference type="SUPFAM" id="SSF55729">
    <property type="entry name" value="Acyl-CoA N-acyltransferases (Nat)"/>
    <property type="match status" value="1"/>
</dbReference>
<organism evidence="2 3">
    <name type="scientific">Janibacter limosus</name>
    <dbReference type="NCBI Taxonomy" id="53458"/>
    <lineage>
        <taxon>Bacteria</taxon>
        <taxon>Bacillati</taxon>
        <taxon>Actinomycetota</taxon>
        <taxon>Actinomycetes</taxon>
        <taxon>Micrococcales</taxon>
        <taxon>Intrasporangiaceae</taxon>
        <taxon>Janibacter</taxon>
    </lineage>
</organism>
<dbReference type="Gene3D" id="3.40.630.30">
    <property type="match status" value="1"/>
</dbReference>
<feature type="domain" description="N-acetyltransferase" evidence="1">
    <location>
        <begin position="13"/>
        <end position="182"/>
    </location>
</feature>
<evidence type="ECO:0000313" key="2">
    <source>
        <dbReference type="EMBL" id="QBF47801.1"/>
    </source>
</evidence>
<accession>A0A4P6MVF0</accession>
<protein>
    <submittedName>
        <fullName evidence="2">N-acetyltransferase</fullName>
    </submittedName>
</protein>